<protein>
    <recommendedName>
        <fullName evidence="4">DUF554 domain-containing protein</fullName>
    </recommendedName>
</protein>
<evidence type="ECO:0008006" key="4">
    <source>
        <dbReference type="Google" id="ProtNLM"/>
    </source>
</evidence>
<proteinExistence type="predicted"/>
<dbReference type="STRING" id="1838280.A6M21_15855"/>
<dbReference type="PANTHER" id="PTHR36111:SF2">
    <property type="entry name" value="INNER MEMBRANE PROTEIN"/>
    <property type="match status" value="1"/>
</dbReference>
<keyword evidence="1" id="KW-0472">Membrane</keyword>
<feature type="transmembrane region" description="Helical" evidence="1">
    <location>
        <begin position="138"/>
        <end position="160"/>
    </location>
</feature>
<keyword evidence="3" id="KW-1185">Reference proteome</keyword>
<dbReference type="EMBL" id="LYVF01000196">
    <property type="protein sequence ID" value="OAT79477.1"/>
    <property type="molecule type" value="Genomic_DNA"/>
</dbReference>
<evidence type="ECO:0000256" key="1">
    <source>
        <dbReference type="SAM" id="Phobius"/>
    </source>
</evidence>
<sequence>MIGTITNVAAIVAGTVLGCLLQKGIPGPVKKTVMQGISLTIVLIGLQMAMQTKSPLIVIVSMVLGGITGEMINIEKRLNQAGCYLEKRLGGNGNGIARAFVASSLIYCVGAMAVVGSIQDGLTGQPATLFAKSMLDGTTAIFFASTMGVGVIFSAIPVLLYQGGITLGAALLKGILSPPVIAEITATGGLLIVGIGINMLGIKEIKVGNLLPAILFAALLAWGVHSLPLPTLLH</sequence>
<dbReference type="AlphaFoldDB" id="A0A1B7LAV6"/>
<keyword evidence="1" id="KW-1133">Transmembrane helix</keyword>
<feature type="transmembrane region" description="Helical" evidence="1">
    <location>
        <begin position="56"/>
        <end position="74"/>
    </location>
</feature>
<accession>A0A1B7LAV6</accession>
<organism evidence="2 3">
    <name type="scientific">Desulfotomaculum copahuensis</name>
    <dbReference type="NCBI Taxonomy" id="1838280"/>
    <lineage>
        <taxon>Bacteria</taxon>
        <taxon>Bacillati</taxon>
        <taxon>Bacillota</taxon>
        <taxon>Clostridia</taxon>
        <taxon>Eubacteriales</taxon>
        <taxon>Desulfotomaculaceae</taxon>
        <taxon>Desulfotomaculum</taxon>
    </lineage>
</organism>
<dbReference type="PANTHER" id="PTHR36111">
    <property type="entry name" value="INNER MEMBRANE PROTEIN-RELATED"/>
    <property type="match status" value="1"/>
</dbReference>
<reference evidence="2 3" key="1">
    <citation type="submission" date="2016-04" db="EMBL/GenBank/DDBJ databases">
        <authorList>
            <person name="Evans L.H."/>
            <person name="Alamgir A."/>
            <person name="Owens N."/>
            <person name="Weber N.D."/>
            <person name="Virtaneva K."/>
            <person name="Barbian K."/>
            <person name="Babar A."/>
            <person name="Rosenke K."/>
        </authorList>
    </citation>
    <scope>NUCLEOTIDE SEQUENCE [LARGE SCALE GENOMIC DNA]</scope>
    <source>
        <strain evidence="2 3">LMa1</strain>
    </source>
</reference>
<comment type="caution">
    <text evidence="2">The sequence shown here is derived from an EMBL/GenBank/DDBJ whole genome shotgun (WGS) entry which is preliminary data.</text>
</comment>
<feature type="transmembrane region" description="Helical" evidence="1">
    <location>
        <begin position="95"/>
        <end position="118"/>
    </location>
</feature>
<name>A0A1B7LAV6_9FIRM</name>
<feature type="transmembrane region" description="Helical" evidence="1">
    <location>
        <begin position="213"/>
        <end position="233"/>
    </location>
</feature>
<dbReference type="InterPro" id="IPR007563">
    <property type="entry name" value="DUF554"/>
</dbReference>
<gene>
    <name evidence="2" type="ORF">A6M21_15855</name>
</gene>
<dbReference type="OrthoDB" id="9797976at2"/>
<dbReference type="Pfam" id="PF04474">
    <property type="entry name" value="DUF554"/>
    <property type="match status" value="1"/>
</dbReference>
<evidence type="ECO:0000313" key="3">
    <source>
        <dbReference type="Proteomes" id="UP000078532"/>
    </source>
</evidence>
<dbReference type="Proteomes" id="UP000078532">
    <property type="component" value="Unassembled WGS sequence"/>
</dbReference>
<evidence type="ECO:0000313" key="2">
    <source>
        <dbReference type="EMBL" id="OAT79477.1"/>
    </source>
</evidence>
<keyword evidence="1" id="KW-0812">Transmembrane</keyword>
<feature type="transmembrane region" description="Helical" evidence="1">
    <location>
        <begin position="180"/>
        <end position="201"/>
    </location>
</feature>
<dbReference type="RefSeq" id="WP_066671390.1">
    <property type="nucleotide sequence ID" value="NZ_LYVF01000196.1"/>
</dbReference>